<organism evidence="2 3">
    <name type="scientific">Linum trigynum</name>
    <dbReference type="NCBI Taxonomy" id="586398"/>
    <lineage>
        <taxon>Eukaryota</taxon>
        <taxon>Viridiplantae</taxon>
        <taxon>Streptophyta</taxon>
        <taxon>Embryophyta</taxon>
        <taxon>Tracheophyta</taxon>
        <taxon>Spermatophyta</taxon>
        <taxon>Magnoliopsida</taxon>
        <taxon>eudicotyledons</taxon>
        <taxon>Gunneridae</taxon>
        <taxon>Pentapetalae</taxon>
        <taxon>rosids</taxon>
        <taxon>fabids</taxon>
        <taxon>Malpighiales</taxon>
        <taxon>Linaceae</taxon>
        <taxon>Linum</taxon>
    </lineage>
</organism>
<feature type="region of interest" description="Disordered" evidence="1">
    <location>
        <begin position="33"/>
        <end position="66"/>
    </location>
</feature>
<protein>
    <submittedName>
        <fullName evidence="2">Uncharacterized protein</fullName>
    </submittedName>
</protein>
<reference evidence="2 3" key="1">
    <citation type="submission" date="2024-04" db="EMBL/GenBank/DDBJ databases">
        <authorList>
            <person name="Fracassetti M."/>
        </authorList>
    </citation>
    <scope>NUCLEOTIDE SEQUENCE [LARGE SCALE GENOMIC DNA]</scope>
</reference>
<evidence type="ECO:0000313" key="3">
    <source>
        <dbReference type="Proteomes" id="UP001497516"/>
    </source>
</evidence>
<feature type="compositionally biased region" description="Gly residues" evidence="1">
    <location>
        <begin position="41"/>
        <end position="52"/>
    </location>
</feature>
<evidence type="ECO:0000313" key="2">
    <source>
        <dbReference type="EMBL" id="CAL1369583.1"/>
    </source>
</evidence>
<sequence length="129" mass="14205">MVTVEEHLDVLVEYETNLKEQTRLDAVPTAFYSTGTRRGGKNGGGQSHGGCGLHSSRGGNQGFSRPQQQHYNLQQPIYNCGLEPYNQPTRRTPSMPVGPSSSAKPSSSRWASVIYQFCDRPGHSSKTMF</sequence>
<evidence type="ECO:0000256" key="1">
    <source>
        <dbReference type="SAM" id="MobiDB-lite"/>
    </source>
</evidence>
<accession>A0AAV2DA28</accession>
<dbReference type="Proteomes" id="UP001497516">
    <property type="component" value="Chromosome 2"/>
</dbReference>
<name>A0AAV2DA28_9ROSI</name>
<feature type="compositionally biased region" description="Low complexity" evidence="1">
    <location>
        <begin position="99"/>
        <end position="108"/>
    </location>
</feature>
<keyword evidence="3" id="KW-1185">Reference proteome</keyword>
<dbReference type="AlphaFoldDB" id="A0AAV2DA28"/>
<feature type="region of interest" description="Disordered" evidence="1">
    <location>
        <begin position="79"/>
        <end position="108"/>
    </location>
</feature>
<gene>
    <name evidence="2" type="ORF">LTRI10_LOCUS12119</name>
</gene>
<proteinExistence type="predicted"/>
<dbReference type="EMBL" id="OZ034815">
    <property type="protein sequence ID" value="CAL1369583.1"/>
    <property type="molecule type" value="Genomic_DNA"/>
</dbReference>